<dbReference type="AlphaFoldDB" id="A0AAE0NA28"/>
<name>A0AAE0NA28_9PEZI</name>
<dbReference type="Pfam" id="PF00144">
    <property type="entry name" value="Beta-lactamase"/>
    <property type="match status" value="1"/>
</dbReference>
<dbReference type="InterPro" id="IPR058664">
    <property type="entry name" value="ARB_00930-like_C"/>
</dbReference>
<evidence type="ECO:0000313" key="3">
    <source>
        <dbReference type="EMBL" id="KAK3375795.1"/>
    </source>
</evidence>
<evidence type="ECO:0000259" key="2">
    <source>
        <dbReference type="Pfam" id="PF26335"/>
    </source>
</evidence>
<gene>
    <name evidence="3" type="ORF">B0T24DRAFT_572191</name>
</gene>
<dbReference type="Pfam" id="PF26335">
    <property type="entry name" value="ARB_00930_C"/>
    <property type="match status" value="1"/>
</dbReference>
<organism evidence="3 4">
    <name type="scientific">Lasiosphaeria ovina</name>
    <dbReference type="NCBI Taxonomy" id="92902"/>
    <lineage>
        <taxon>Eukaryota</taxon>
        <taxon>Fungi</taxon>
        <taxon>Dikarya</taxon>
        <taxon>Ascomycota</taxon>
        <taxon>Pezizomycotina</taxon>
        <taxon>Sordariomycetes</taxon>
        <taxon>Sordariomycetidae</taxon>
        <taxon>Sordariales</taxon>
        <taxon>Lasiosphaeriaceae</taxon>
        <taxon>Lasiosphaeria</taxon>
    </lineage>
</organism>
<reference evidence="3" key="1">
    <citation type="journal article" date="2023" name="Mol. Phylogenet. Evol.">
        <title>Genome-scale phylogeny and comparative genomics of the fungal order Sordariales.</title>
        <authorList>
            <person name="Hensen N."/>
            <person name="Bonometti L."/>
            <person name="Westerberg I."/>
            <person name="Brannstrom I.O."/>
            <person name="Guillou S."/>
            <person name="Cros-Aarteil S."/>
            <person name="Calhoun S."/>
            <person name="Haridas S."/>
            <person name="Kuo A."/>
            <person name="Mondo S."/>
            <person name="Pangilinan J."/>
            <person name="Riley R."/>
            <person name="LaButti K."/>
            <person name="Andreopoulos B."/>
            <person name="Lipzen A."/>
            <person name="Chen C."/>
            <person name="Yan M."/>
            <person name="Daum C."/>
            <person name="Ng V."/>
            <person name="Clum A."/>
            <person name="Steindorff A."/>
            <person name="Ohm R.A."/>
            <person name="Martin F."/>
            <person name="Silar P."/>
            <person name="Natvig D.O."/>
            <person name="Lalanne C."/>
            <person name="Gautier V."/>
            <person name="Ament-Velasquez S.L."/>
            <person name="Kruys A."/>
            <person name="Hutchinson M.I."/>
            <person name="Powell A.J."/>
            <person name="Barry K."/>
            <person name="Miller A.N."/>
            <person name="Grigoriev I.V."/>
            <person name="Debuchy R."/>
            <person name="Gladieux P."/>
            <person name="Hiltunen Thoren M."/>
            <person name="Johannesson H."/>
        </authorList>
    </citation>
    <scope>NUCLEOTIDE SEQUENCE</scope>
    <source>
        <strain evidence="3">CBS 958.72</strain>
    </source>
</reference>
<dbReference type="EMBL" id="JAULSN010000003">
    <property type="protein sequence ID" value="KAK3375795.1"/>
    <property type="molecule type" value="Genomic_DNA"/>
</dbReference>
<evidence type="ECO:0000313" key="4">
    <source>
        <dbReference type="Proteomes" id="UP001287356"/>
    </source>
</evidence>
<feature type="domain" description="Beta-lactamase-like ARB-00930-like C-terminal" evidence="2">
    <location>
        <begin position="405"/>
        <end position="558"/>
    </location>
</feature>
<dbReference type="InterPro" id="IPR051478">
    <property type="entry name" value="Beta-lactamase-like_AB/R"/>
</dbReference>
<dbReference type="InterPro" id="IPR012338">
    <property type="entry name" value="Beta-lactam/transpept-like"/>
</dbReference>
<comment type="caution">
    <text evidence="3">The sequence shown here is derived from an EMBL/GenBank/DDBJ whole genome shotgun (WGS) entry which is preliminary data.</text>
</comment>
<feature type="domain" description="Beta-lactamase-related" evidence="1">
    <location>
        <begin position="98"/>
        <end position="382"/>
    </location>
</feature>
<proteinExistence type="predicted"/>
<dbReference type="PANTHER" id="PTHR22935:SF97">
    <property type="entry name" value="BETA-LACTAMASE-RELATED DOMAIN-CONTAINING PROTEIN"/>
    <property type="match status" value="1"/>
</dbReference>
<evidence type="ECO:0000259" key="1">
    <source>
        <dbReference type="Pfam" id="PF00144"/>
    </source>
</evidence>
<protein>
    <submittedName>
        <fullName evidence="3">Beta-lactamase/transpeptidase-like protein</fullName>
    </submittedName>
</protein>
<reference evidence="3" key="2">
    <citation type="submission" date="2023-06" db="EMBL/GenBank/DDBJ databases">
        <authorList>
            <consortium name="Lawrence Berkeley National Laboratory"/>
            <person name="Haridas S."/>
            <person name="Hensen N."/>
            <person name="Bonometti L."/>
            <person name="Westerberg I."/>
            <person name="Brannstrom I.O."/>
            <person name="Guillou S."/>
            <person name="Cros-Aarteil S."/>
            <person name="Calhoun S."/>
            <person name="Kuo A."/>
            <person name="Mondo S."/>
            <person name="Pangilinan J."/>
            <person name="Riley R."/>
            <person name="Labutti K."/>
            <person name="Andreopoulos B."/>
            <person name="Lipzen A."/>
            <person name="Chen C."/>
            <person name="Yanf M."/>
            <person name="Daum C."/>
            <person name="Ng V."/>
            <person name="Clum A."/>
            <person name="Steindorff A."/>
            <person name="Ohm R."/>
            <person name="Martin F."/>
            <person name="Silar P."/>
            <person name="Natvig D."/>
            <person name="Lalanne C."/>
            <person name="Gautier V."/>
            <person name="Ament-Velasquez S.L."/>
            <person name="Kruys A."/>
            <person name="Hutchinson M.I."/>
            <person name="Powell A.J."/>
            <person name="Barry K."/>
            <person name="Miller A.N."/>
            <person name="Grigoriev I.V."/>
            <person name="Debuchy R."/>
            <person name="Gladieux P."/>
            <person name="Thoren M.H."/>
            <person name="Johannesson H."/>
        </authorList>
    </citation>
    <scope>NUCLEOTIDE SEQUENCE</scope>
    <source>
        <strain evidence="3">CBS 958.72</strain>
    </source>
</reference>
<dbReference type="Proteomes" id="UP001287356">
    <property type="component" value="Unassembled WGS sequence"/>
</dbReference>
<dbReference type="PANTHER" id="PTHR22935">
    <property type="entry name" value="PENICILLIN-BINDING PROTEIN"/>
    <property type="match status" value="1"/>
</dbReference>
<dbReference type="Gene3D" id="3.40.710.10">
    <property type="entry name" value="DD-peptidase/beta-lactamase superfamily"/>
    <property type="match status" value="1"/>
</dbReference>
<keyword evidence="4" id="KW-1185">Reference proteome</keyword>
<sequence length="558" mass="57325">MLISHAAAADQLAYQPCPLLRAYYPVPTLDPVSDAIKYFADNLTETLDTLVRTGTHPIYGPITPNTTSFSVVLFSGADNTAADPILFSYQYTAPAAPPGDAVTLDAVFPLGTLTQLFTVYTWLAAVGDRHWDDPITDFLPELLASGESVSPAGLGLGLAVPWADVTIAALASHMAGIVQDSNACTLGKPCDRKTFINAMAQIPPLFLPDTTPVFSNAAFQLLAAALETAQRRPFADVLARAVLQPLNMARTALLGQRAHSNTSAVFGEGLDASAMGEQAALSLFSTPRDLATAGHAILSSRLIPPGTTRRWLRASAGDTSNLRNGVGRPWEVYRAGVGGSAIAPFVADIFLKAGTVGAYSSYVGLSPDVGAGFALVAHNAGGVAADLNVYADVVAGELGGLFALAAAQAGAQFAGVYSSPSSSSSSSSSASSPGSGNGSDVAEFALARDGPGLLVARLQLGGRDVRADVAAAAGIALENLDWRAYPAGGSADGTRHRFVAVVQDRSALVDAGTPTCVTWMAAGDEGGLAGAHRFVFLLDGQGRAGGVSVPGRNVQLGR</sequence>
<dbReference type="InterPro" id="IPR001466">
    <property type="entry name" value="Beta-lactam-related"/>
</dbReference>
<accession>A0AAE0NA28</accession>
<dbReference type="SUPFAM" id="SSF56601">
    <property type="entry name" value="beta-lactamase/transpeptidase-like"/>
    <property type="match status" value="1"/>
</dbReference>